<keyword evidence="4" id="KW-0732">Signal</keyword>
<dbReference type="Pfam" id="PF03150">
    <property type="entry name" value="CCP_MauG"/>
    <property type="match status" value="1"/>
</dbReference>
<dbReference type="InterPro" id="IPR009056">
    <property type="entry name" value="Cyt_c-like_dom"/>
</dbReference>
<dbReference type="PROSITE" id="PS51007">
    <property type="entry name" value="CYTC"/>
    <property type="match status" value="1"/>
</dbReference>
<sequence length="438" mass="48686">MQLELVRVITLSITGFDAPLLKTGIAESEMSLRALQTVLQPFREKATKTGVEVANYLSGGIAWLHQHPDFDSFDRLHFLTNYALPLQRSLQVFIKELQLQLNTTHVLNYEAGDLFNPAFLNLIAFLGADSSAQWQIGLGRRLFFDPGLSGNNKISCATCHQPEKHFTDGLTTSNAFDGHSHVPRNAPSLFYSAFQYRQFWDGKAESLQSQVKTVLFNVQEMNADSLALVKHLQQDTTYSKLMGAASPIDQIARCIAAYVRSLNPRSSRFDDYIQGKGPALSEDEIKGFNLFMGQAQCGTCHFAPLFNGLTPPLYDRTEFEVPGITRTDDLLHPVADTDMGRYPLFPMDYYKQAFKTPTVRNTAATAPYMHNGAFKTLEAVIEFYNQGGAAGLKLPIPNQTLSPLPLHLTPNEAASIVSFIHTLDDAEPTGLFIKKSNQ</sequence>
<keyword evidence="6 7" id="KW-0408">Iron</keyword>
<dbReference type="InterPro" id="IPR004852">
    <property type="entry name" value="Di-haem_cyt_c_peroxidsae"/>
</dbReference>
<accession>A0ABX3P144</accession>
<feature type="domain" description="Cytochrome c" evidence="8">
    <location>
        <begin position="282"/>
        <end position="424"/>
    </location>
</feature>
<evidence type="ECO:0000313" key="10">
    <source>
        <dbReference type="Proteomes" id="UP000192277"/>
    </source>
</evidence>
<evidence type="ECO:0000256" key="7">
    <source>
        <dbReference type="PROSITE-ProRule" id="PRU00433"/>
    </source>
</evidence>
<dbReference type="Proteomes" id="UP000192277">
    <property type="component" value="Unassembled WGS sequence"/>
</dbReference>
<dbReference type="SUPFAM" id="SSF46626">
    <property type="entry name" value="Cytochrome c"/>
    <property type="match status" value="2"/>
</dbReference>
<evidence type="ECO:0000256" key="1">
    <source>
        <dbReference type="ARBA" id="ARBA00004196"/>
    </source>
</evidence>
<dbReference type="EMBL" id="LWBO01000007">
    <property type="protein sequence ID" value="OQP50219.1"/>
    <property type="molecule type" value="Genomic_DNA"/>
</dbReference>
<protein>
    <recommendedName>
        <fullName evidence="8">Cytochrome c domain-containing protein</fullName>
    </recommendedName>
</protein>
<dbReference type="InterPro" id="IPR051395">
    <property type="entry name" value="Cytochrome_c_Peroxidase/MauG"/>
</dbReference>
<dbReference type="InterPro" id="IPR036909">
    <property type="entry name" value="Cyt_c-like_dom_sf"/>
</dbReference>
<dbReference type="Gene3D" id="1.10.760.10">
    <property type="entry name" value="Cytochrome c-like domain"/>
    <property type="match status" value="2"/>
</dbReference>
<dbReference type="PANTHER" id="PTHR30600:SF10">
    <property type="entry name" value="BLL6722 PROTEIN"/>
    <property type="match status" value="1"/>
</dbReference>
<evidence type="ECO:0000256" key="6">
    <source>
        <dbReference type="ARBA" id="ARBA00023004"/>
    </source>
</evidence>
<evidence type="ECO:0000259" key="8">
    <source>
        <dbReference type="PROSITE" id="PS51007"/>
    </source>
</evidence>
<keyword evidence="5" id="KW-0560">Oxidoreductase</keyword>
<keyword evidence="10" id="KW-1185">Reference proteome</keyword>
<evidence type="ECO:0000256" key="3">
    <source>
        <dbReference type="ARBA" id="ARBA00022723"/>
    </source>
</evidence>
<proteinExistence type="predicted"/>
<dbReference type="PANTHER" id="PTHR30600">
    <property type="entry name" value="CYTOCHROME C PEROXIDASE-RELATED"/>
    <property type="match status" value="1"/>
</dbReference>
<evidence type="ECO:0000256" key="4">
    <source>
        <dbReference type="ARBA" id="ARBA00022729"/>
    </source>
</evidence>
<evidence type="ECO:0000256" key="2">
    <source>
        <dbReference type="ARBA" id="ARBA00022617"/>
    </source>
</evidence>
<organism evidence="9 10">
    <name type="scientific">Niastella koreensis</name>
    <dbReference type="NCBI Taxonomy" id="354356"/>
    <lineage>
        <taxon>Bacteria</taxon>
        <taxon>Pseudomonadati</taxon>
        <taxon>Bacteroidota</taxon>
        <taxon>Chitinophagia</taxon>
        <taxon>Chitinophagales</taxon>
        <taxon>Chitinophagaceae</taxon>
        <taxon>Niastella</taxon>
    </lineage>
</organism>
<reference evidence="9 10" key="1">
    <citation type="submission" date="2016-04" db="EMBL/GenBank/DDBJ databases">
        <authorList>
            <person name="Chen L."/>
            <person name="Zhuang W."/>
            <person name="Wang G."/>
        </authorList>
    </citation>
    <scope>NUCLEOTIDE SEQUENCE [LARGE SCALE GENOMIC DNA]</scope>
    <source>
        <strain evidence="10">GR20</strain>
    </source>
</reference>
<evidence type="ECO:0000256" key="5">
    <source>
        <dbReference type="ARBA" id="ARBA00023002"/>
    </source>
</evidence>
<keyword evidence="3 7" id="KW-0479">Metal-binding</keyword>
<comment type="caution">
    <text evidence="9">The sequence shown here is derived from an EMBL/GenBank/DDBJ whole genome shotgun (WGS) entry which is preliminary data.</text>
</comment>
<comment type="subcellular location">
    <subcellularLocation>
        <location evidence="1">Cell envelope</location>
    </subcellularLocation>
</comment>
<keyword evidence="2 7" id="KW-0349">Heme</keyword>
<name>A0ABX3P144_9BACT</name>
<gene>
    <name evidence="9" type="ORF">A4D02_26685</name>
</gene>
<evidence type="ECO:0000313" key="9">
    <source>
        <dbReference type="EMBL" id="OQP50219.1"/>
    </source>
</evidence>